<reference evidence="7" key="1">
    <citation type="submission" date="2023-10" db="EMBL/GenBank/DDBJ databases">
        <title>Clonality and diversity in the soft rot Dickeya solani phytopathogen.</title>
        <authorList>
            <person name="Pedron J."/>
            <person name="Van Gijsegem F."/>
            <person name="Portier P."/>
            <person name="Taghouti G."/>
        </authorList>
    </citation>
    <scope>NUCLEOTIDE SEQUENCE</scope>
    <source>
        <strain evidence="7">CFBP5647</strain>
    </source>
</reference>
<dbReference type="InterPro" id="IPR044927">
    <property type="entry name" value="Endonuclea_NS_2"/>
</dbReference>
<dbReference type="InterPro" id="IPR056823">
    <property type="entry name" value="TEN-like_YD-shell"/>
</dbReference>
<feature type="region of interest" description="Disordered" evidence="2">
    <location>
        <begin position="16"/>
        <end position="41"/>
    </location>
</feature>
<evidence type="ECO:0000259" key="4">
    <source>
        <dbReference type="Pfam" id="PF13930"/>
    </source>
</evidence>
<evidence type="ECO:0000256" key="2">
    <source>
        <dbReference type="SAM" id="MobiDB-lite"/>
    </source>
</evidence>
<evidence type="ECO:0000313" key="8">
    <source>
        <dbReference type="Proteomes" id="UP001304423"/>
    </source>
</evidence>
<evidence type="ECO:0000256" key="3">
    <source>
        <dbReference type="SAM" id="Phobius"/>
    </source>
</evidence>
<protein>
    <submittedName>
        <fullName evidence="7">RHS repeat-associated core domain-containing protein</fullName>
    </submittedName>
</protein>
<dbReference type="Gene3D" id="2.180.10.10">
    <property type="entry name" value="RHS repeat-associated core"/>
    <property type="match status" value="2"/>
</dbReference>
<evidence type="ECO:0000259" key="5">
    <source>
        <dbReference type="Pfam" id="PF20148"/>
    </source>
</evidence>
<keyword evidence="3" id="KW-0472">Membrane</keyword>
<feature type="domain" description="Type VII secretion system protein EssD-like" evidence="4">
    <location>
        <begin position="1361"/>
        <end position="1413"/>
    </location>
</feature>
<dbReference type="InterPro" id="IPR008727">
    <property type="entry name" value="PAAR_motif"/>
</dbReference>
<dbReference type="RefSeq" id="WP_316392507.1">
    <property type="nucleotide sequence ID" value="NZ_CP136339.1"/>
</dbReference>
<dbReference type="PANTHER" id="PTHR32305">
    <property type="match status" value="1"/>
</dbReference>
<name>A0AAX4EX56_9GAMM</name>
<organism evidence="7 8">
    <name type="scientific">Dickeya solani</name>
    <dbReference type="NCBI Taxonomy" id="1089444"/>
    <lineage>
        <taxon>Bacteria</taxon>
        <taxon>Pseudomonadati</taxon>
        <taxon>Pseudomonadota</taxon>
        <taxon>Gammaproteobacteria</taxon>
        <taxon>Enterobacterales</taxon>
        <taxon>Pectobacteriaceae</taxon>
        <taxon>Dickeya</taxon>
    </lineage>
</organism>
<evidence type="ECO:0000259" key="6">
    <source>
        <dbReference type="Pfam" id="PF25023"/>
    </source>
</evidence>
<dbReference type="InterPro" id="IPR022385">
    <property type="entry name" value="Rhs_assc_core"/>
</dbReference>
<feature type="transmembrane region" description="Helical" evidence="3">
    <location>
        <begin position="51"/>
        <end position="81"/>
    </location>
</feature>
<dbReference type="Pfam" id="PF25023">
    <property type="entry name" value="TEN_YD-shell"/>
    <property type="match status" value="2"/>
</dbReference>
<feature type="domain" description="Teneurin-like YD-shell" evidence="6">
    <location>
        <begin position="782"/>
        <end position="906"/>
    </location>
</feature>
<feature type="domain" description="DUF6531" evidence="5">
    <location>
        <begin position="296"/>
        <end position="371"/>
    </location>
</feature>
<dbReference type="Pfam" id="PF05593">
    <property type="entry name" value="RHS_repeat"/>
    <property type="match status" value="3"/>
</dbReference>
<dbReference type="Pfam" id="PF05488">
    <property type="entry name" value="PAAR_motif"/>
    <property type="match status" value="1"/>
</dbReference>
<evidence type="ECO:0000313" key="7">
    <source>
        <dbReference type="EMBL" id="WOA52025.1"/>
    </source>
</evidence>
<dbReference type="Proteomes" id="UP001304423">
    <property type="component" value="Chromosome"/>
</dbReference>
<keyword evidence="1" id="KW-0677">Repeat</keyword>
<dbReference type="NCBIfam" id="TIGR01643">
    <property type="entry name" value="YD_repeat_2x"/>
    <property type="match status" value="7"/>
</dbReference>
<keyword evidence="3" id="KW-1133">Transmembrane helix</keyword>
<dbReference type="PANTHER" id="PTHR32305:SF15">
    <property type="entry name" value="PROTEIN RHSA-RELATED"/>
    <property type="match status" value="1"/>
</dbReference>
<feature type="transmembrane region" description="Helical" evidence="3">
    <location>
        <begin position="88"/>
        <end position="111"/>
    </location>
</feature>
<proteinExistence type="predicted"/>
<dbReference type="Pfam" id="PF20148">
    <property type="entry name" value="DUF6531"/>
    <property type="match status" value="1"/>
</dbReference>
<gene>
    <name evidence="7" type="ORF">RXA29_19380</name>
</gene>
<dbReference type="InterPro" id="IPR006530">
    <property type="entry name" value="YD"/>
</dbReference>
<keyword evidence="3" id="KW-0812">Transmembrane</keyword>
<dbReference type="NCBIfam" id="TIGR03696">
    <property type="entry name" value="Rhs_assc_core"/>
    <property type="match status" value="1"/>
</dbReference>
<feature type="domain" description="Teneurin-like YD-shell" evidence="6">
    <location>
        <begin position="995"/>
        <end position="1290"/>
    </location>
</feature>
<dbReference type="InterPro" id="IPR045351">
    <property type="entry name" value="DUF6531"/>
</dbReference>
<evidence type="ECO:0000256" key="1">
    <source>
        <dbReference type="ARBA" id="ARBA00022737"/>
    </source>
</evidence>
<sequence>MLNDILSRVARVGAMHAGNRPNPPADRPQPCQGKPPTSPGKTIKHKSFKGAIFGAIAGALVAAAAFAVAAAVAGAIAVAVVGTGGMGAALVVGAVKLAVGFGAVSLLGGLIDTVSSKVSAMVDSASPAFGPVVSGSGNVFVEKQPVARATKDTVACTRHNSPQLIAQGSESVFVNDAPAARIDDKTVCGATLREGASTVFFGSGQGTYLDIADEFSWWEKALLIAVEFLVPPSRGMFRGLGKLFTRGPMAVLKGMRAGAVTVMRGLKEAVSCASKGFRNNKGLTRVTEAVRGFLKDPVYIASGEVIESRTDIELGQTLPLVFERTYRSASVHVGLLGRGWHDSWSEVATVTRDGLNTHVVITLAQGYDIDFTFHQDVQAVYCPHYPEFTLHRRGEGFSLWHRDQQTWRDFSVVQGERRLLSALHDSHDNRIELVRDPKGYLRQLRHSDGVTLLLVWQGEYLHQIQRIDGGQKTLLAEYRQDEQGRLVEADATHAYHLYYEYDAAHRLTRWHDNDQTWARYEYDAQGRCVYTTCADGFLTARFDYLPDRVVMTDGLGQRSEFGFNDLHLMSWETSPLGHVTRYEYDDYGNLLREISPAGRVVEFGYLDDTGRVSTFTDASGHQWQYAYDAAQRLCGVTDPLGREWGWVYDAEGNPERLTGPDASEVRFTWNRYGLLTQVGDQAGEVQARLQYDHRQRLLSATDAESRTRQLRYDGQDRVVQWQRADGARFRLGYRRASWTLPEQLIRPDDKEEQRQYDRHNNLLSYVDGNGALWRQTFGPFDLLTARTDAEGRTWHYAYDKESQQLTTVIAPDGSRWQWWLDADGRVIRERDMTGTETHYGYDEDGLCIRVRNGEGDTRHFLYDARGLLLRETAPDDTLHYRYDAVGRLTEVSSATAHMQMDYDLRDRVVREWHNGTLLTRQYDDNARTVTRTLTWDGDADDATGTLAPLTSLFHYTRTGELRQVQLPDGADLTLTHDAAGRESLRTGGGFVQQREYDVMGWLTREMSGAQHDGHLLAAQTREYRYDGAGNLTGVRHNRDAEGYRLDATGRVQEVLSGGAGKPVDTTARYHYTRSGLPQEAGRLTEWQAGRLIQRDDAHYQYDKAGRLIRKQVVQPGYRPQVWQYRWDSRNQLRVVDTPNGERWLYRYDPFGRRVGKRCDQKAEETRYQWDGDQIAEIRHYRHGQLIQRRHWVYNGWELVVQQRQHTGGDWETDFVTSSQNGTPQALFAHDGTLRWQAPKATLWGQRQAEKSESPDPGLAFAGQLRDSESGLCYNRFRYYDPAGGCYVSPDPIGIAGGESNYGYVSNPMCWVDPFGLAKCPTLTHGANGEILSAKATVSKAELRTGSGTNQSSRDYARSLGNQTDDAGHILGNVLGGQGGKGNVFPQLPAINRGQYRDFEKVVKDYIGQHGSVDIEWAFKYGNGGTRPTEIYYDVYQNGQKVFGRIFNN</sequence>
<dbReference type="Pfam" id="PF13930">
    <property type="entry name" value="Endonuclea_NS_2"/>
    <property type="match status" value="1"/>
</dbReference>
<dbReference type="InterPro" id="IPR050708">
    <property type="entry name" value="T6SS_VgrG/RHS"/>
</dbReference>
<dbReference type="Gene3D" id="2.60.200.60">
    <property type="match status" value="1"/>
</dbReference>
<dbReference type="InterPro" id="IPR031325">
    <property type="entry name" value="RHS_repeat"/>
</dbReference>
<dbReference type="EMBL" id="CP136339">
    <property type="protein sequence ID" value="WOA52025.1"/>
    <property type="molecule type" value="Genomic_DNA"/>
</dbReference>
<dbReference type="CDD" id="cd14742">
    <property type="entry name" value="PAAR_RHS"/>
    <property type="match status" value="1"/>
</dbReference>
<accession>A0AAX4EX56</accession>